<dbReference type="PROSITE" id="PS50941">
    <property type="entry name" value="CHIT_BIND_I_2"/>
    <property type="match status" value="1"/>
</dbReference>
<dbReference type="PROSITE" id="PS01095">
    <property type="entry name" value="GH18_1"/>
    <property type="match status" value="1"/>
</dbReference>
<evidence type="ECO:0000256" key="11">
    <source>
        <dbReference type="SAM" id="MobiDB-lite"/>
    </source>
</evidence>
<dbReference type="InterPro" id="IPR029070">
    <property type="entry name" value="Chitinase_insertion_sf"/>
</dbReference>
<keyword evidence="16" id="KW-1185">Reference proteome</keyword>
<keyword evidence="8" id="KW-0624">Polysaccharide degradation</keyword>
<evidence type="ECO:0000256" key="10">
    <source>
        <dbReference type="RuleBase" id="RU000489"/>
    </source>
</evidence>
<feature type="disulfide bond" evidence="9">
    <location>
        <begin position="110"/>
        <end position="124"/>
    </location>
</feature>
<feature type="transmembrane region" description="Helical" evidence="12">
    <location>
        <begin position="12"/>
        <end position="31"/>
    </location>
</feature>
<dbReference type="SUPFAM" id="SSF54556">
    <property type="entry name" value="Chitinase insertion domain"/>
    <property type="match status" value="1"/>
</dbReference>
<keyword evidence="6" id="KW-0119">Carbohydrate metabolism</keyword>
<feature type="disulfide bond" evidence="9">
    <location>
        <begin position="105"/>
        <end position="117"/>
    </location>
</feature>
<evidence type="ECO:0000256" key="4">
    <source>
        <dbReference type="ARBA" id="ARBA00022801"/>
    </source>
</evidence>
<evidence type="ECO:0000256" key="7">
    <source>
        <dbReference type="ARBA" id="ARBA00023295"/>
    </source>
</evidence>
<evidence type="ECO:0000256" key="2">
    <source>
        <dbReference type="ARBA" id="ARBA00008682"/>
    </source>
</evidence>
<keyword evidence="12" id="KW-0472">Membrane</keyword>
<keyword evidence="12" id="KW-0812">Transmembrane</keyword>
<dbReference type="PANTHER" id="PTHR11177:SF397">
    <property type="entry name" value="CHITINASE"/>
    <property type="match status" value="1"/>
</dbReference>
<feature type="disulfide bond" evidence="9">
    <location>
        <begin position="128"/>
        <end position="132"/>
    </location>
</feature>
<dbReference type="InterPro" id="IPR001002">
    <property type="entry name" value="Chitin-bd_1"/>
</dbReference>
<dbReference type="SMART" id="SM00636">
    <property type="entry name" value="Glyco_18"/>
    <property type="match status" value="1"/>
</dbReference>
<keyword evidence="5" id="KW-0146">Chitin degradation</keyword>
<keyword evidence="4 10" id="KW-0378">Hydrolase</keyword>
<dbReference type="GO" id="GO:0008843">
    <property type="term" value="F:endochitinase activity"/>
    <property type="evidence" value="ECO:0007669"/>
    <property type="project" value="UniProtKB-EC"/>
</dbReference>
<comment type="similarity">
    <text evidence="2">Belongs to the glycosyl hydrolase 18 family. Chitinase class V subfamily.</text>
</comment>
<dbReference type="Gene3D" id="3.20.20.80">
    <property type="entry name" value="Glycosidases"/>
    <property type="match status" value="1"/>
</dbReference>
<organism evidence="15 16">
    <name type="scientific">Aspergillus avenaceus</name>
    <dbReference type="NCBI Taxonomy" id="36643"/>
    <lineage>
        <taxon>Eukaryota</taxon>
        <taxon>Fungi</taxon>
        <taxon>Dikarya</taxon>
        <taxon>Ascomycota</taxon>
        <taxon>Pezizomycotina</taxon>
        <taxon>Eurotiomycetes</taxon>
        <taxon>Eurotiomycetidae</taxon>
        <taxon>Eurotiales</taxon>
        <taxon>Aspergillaceae</taxon>
        <taxon>Aspergillus</taxon>
        <taxon>Aspergillus subgen. Circumdati</taxon>
    </lineage>
</organism>
<feature type="domain" description="Chitin-binding type-1" evidence="13">
    <location>
        <begin position="96"/>
        <end position="134"/>
    </location>
</feature>
<gene>
    <name evidence="15" type="ORF">BDV25DRAFT_172049</name>
</gene>
<dbReference type="GO" id="GO:0006032">
    <property type="term" value="P:chitin catabolic process"/>
    <property type="evidence" value="ECO:0007669"/>
    <property type="project" value="UniProtKB-KW"/>
</dbReference>
<sequence length="1167" mass="127959">MADQSSPIKRGHTLRVILFGILVGVLCLAFWPHGSNDLAVPRNAVQDDATAQNLGSHSSHNTHSRHVARHHHHHHHDSGKDKSLEEHKNATLLRRDYSCSASNPCSNGACCGASGICGYGPTYCGTGCVSHCDAKAECGQYAATPGTTCPLNTCCSEFGFPSGNASVSVLENKVIGYYEAWMARKSCHKIKPTDLPLDALTHVYFSFASVDPSSYEVVAMDSSTPESLFKDTTNIKSIKEDIKVFVSIGGWAFSDNGTATQPLLGEISADEKKRKKFANNVVHFMRQYGFDGVDFDWEYPGAGDRGGKPEDTKNYVLLLKTVKETFDASGNNFGLTFTAPSSYWYLRWFDLPSMIKYADWINVMTYDLHGVWDSENPIGSIVQGHTNLTEIKSALELFWRVDVPPAQVVFGVGFYGRAFTLSDPSCKKPGCPFSGASKAGPCSDTGGMLAYYEIMSVLQGKSGKKRATITPTHDKEAAVNYFTFDDNQWISYDDKTTFKQKIDWANDIGLGGALIWASDLDDDKYSAHTGLVGRNVISTSTLKDINKAVSNPKTVVEDLSAFNGQKCFKYSGKCVDLNDNQAMSKACGSGYTVVGWDDAGCGKKSCHCGKPICCPSNAAPKGCNWRGDNTGQLGSHTDCSGQCEAGEMNINGIRSSWGGGFTNDGDTNKCGRGYKVFCCPDPDYKEAIKGCTYAACGKDCPSGKAAVLTNYDKCYSKGQKYCRPTPVELTKCHWTGGTSGRDCANAKCDSTELQVEKSVLGDSSSTCDWGRSRAACCTVKKAPTPKAMCTTNICSLDSEYCGESSSDFAKRDVSVAEGRELAVTTDKRSLEKRGSRQVKIIDIGGHAIAIVIAAYPSIGQIWGIGQAALVLKKAFRTRTGYCGGTTMEVKDLPALPSKSQYQGLDVEHPVDKGLIGWYAKTAGTGVLSSGARFGGLPTVDMQFWQNVWDEANSKLAEKPAVGSSKGKQPAKPSERVAEAVGSTFNPYPFMAVESGLNIMKGKIFELKQPVDRKKIKKKAADCVKKDTEEAADELLSEFQTAFSAFEYIRDHHFELRFNTVHQQMYRQLDYIEETTETYNLQNWWEVWSEDHFREALRVARNWARDAIRDARAPFVEAHNNDRELSQYHRVMAALEEFEDLIAQIRMPTMYHQKVPNPYNGEGPSGYN</sequence>
<feature type="region of interest" description="Disordered" evidence="11">
    <location>
        <begin position="51"/>
        <end position="84"/>
    </location>
</feature>
<evidence type="ECO:0000256" key="5">
    <source>
        <dbReference type="ARBA" id="ARBA00023024"/>
    </source>
</evidence>
<feature type="compositionally biased region" description="Basic residues" evidence="11">
    <location>
        <begin position="60"/>
        <end position="77"/>
    </location>
</feature>
<keyword evidence="12" id="KW-1133">Transmembrane helix</keyword>
<feature type="domain" description="GH18" evidence="14">
    <location>
        <begin position="172"/>
        <end position="534"/>
    </location>
</feature>
<evidence type="ECO:0000256" key="6">
    <source>
        <dbReference type="ARBA" id="ARBA00023277"/>
    </source>
</evidence>
<evidence type="ECO:0000259" key="14">
    <source>
        <dbReference type="PROSITE" id="PS51910"/>
    </source>
</evidence>
<dbReference type="PROSITE" id="PS51910">
    <property type="entry name" value="GH18_2"/>
    <property type="match status" value="1"/>
</dbReference>
<dbReference type="InterPro" id="IPR001579">
    <property type="entry name" value="Glyco_hydro_18_chit_AS"/>
</dbReference>
<dbReference type="InterPro" id="IPR050314">
    <property type="entry name" value="Glycosyl_Hydrlase_18"/>
</dbReference>
<evidence type="ECO:0000256" key="3">
    <source>
        <dbReference type="ARBA" id="ARBA00012729"/>
    </source>
</evidence>
<dbReference type="EMBL" id="ML742091">
    <property type="protein sequence ID" value="KAE8150566.1"/>
    <property type="molecule type" value="Genomic_DNA"/>
</dbReference>
<accession>A0A5N6TW01</accession>
<dbReference type="Proteomes" id="UP000325780">
    <property type="component" value="Unassembled WGS sequence"/>
</dbReference>
<keyword evidence="7 10" id="KW-0326">Glycosidase</keyword>
<name>A0A5N6TW01_ASPAV</name>
<dbReference type="Pfam" id="PF00704">
    <property type="entry name" value="Glyco_hydro_18"/>
    <property type="match status" value="1"/>
</dbReference>
<dbReference type="InterPro" id="IPR011583">
    <property type="entry name" value="Chitinase_II/V-like_cat"/>
</dbReference>
<dbReference type="Gene3D" id="3.10.50.10">
    <property type="match status" value="1"/>
</dbReference>
<reference evidence="15 16" key="1">
    <citation type="submission" date="2019-04" db="EMBL/GenBank/DDBJ databases">
        <title>Friends and foes A comparative genomics study of 23 Aspergillus species from section Flavi.</title>
        <authorList>
            <consortium name="DOE Joint Genome Institute"/>
            <person name="Kjaerbolling I."/>
            <person name="Vesth T."/>
            <person name="Frisvad J.C."/>
            <person name="Nybo J.L."/>
            <person name="Theobald S."/>
            <person name="Kildgaard S."/>
            <person name="Isbrandt T."/>
            <person name="Kuo A."/>
            <person name="Sato A."/>
            <person name="Lyhne E.K."/>
            <person name="Kogle M.E."/>
            <person name="Wiebenga A."/>
            <person name="Kun R.S."/>
            <person name="Lubbers R.J."/>
            <person name="Makela M.R."/>
            <person name="Barry K."/>
            <person name="Chovatia M."/>
            <person name="Clum A."/>
            <person name="Daum C."/>
            <person name="Haridas S."/>
            <person name="He G."/>
            <person name="LaButti K."/>
            <person name="Lipzen A."/>
            <person name="Mondo S."/>
            <person name="Riley R."/>
            <person name="Salamov A."/>
            <person name="Simmons B.A."/>
            <person name="Magnuson J.K."/>
            <person name="Henrissat B."/>
            <person name="Mortensen U.H."/>
            <person name="Larsen T.O."/>
            <person name="Devries R.P."/>
            <person name="Grigoriev I.V."/>
            <person name="Machida M."/>
            <person name="Baker S.E."/>
            <person name="Andersen M.R."/>
        </authorList>
    </citation>
    <scope>NUCLEOTIDE SEQUENCE [LARGE SCALE GENOMIC DNA]</scope>
    <source>
        <strain evidence="15 16">IBT 18842</strain>
    </source>
</reference>
<dbReference type="GO" id="GO:0000272">
    <property type="term" value="P:polysaccharide catabolic process"/>
    <property type="evidence" value="ECO:0007669"/>
    <property type="project" value="UniProtKB-KW"/>
</dbReference>
<comment type="caution">
    <text evidence="9">Lacks conserved residue(s) required for the propagation of feature annotation.</text>
</comment>
<dbReference type="InterPro" id="IPR001223">
    <property type="entry name" value="Glyco_hydro18_cat"/>
</dbReference>
<comment type="catalytic activity">
    <reaction evidence="1">
        <text>Random endo-hydrolysis of N-acetyl-beta-D-glucosaminide (1-&gt;4)-beta-linkages in chitin and chitodextrins.</text>
        <dbReference type="EC" id="3.2.1.14"/>
    </reaction>
</comment>
<dbReference type="PANTHER" id="PTHR11177">
    <property type="entry name" value="CHITINASE"/>
    <property type="match status" value="1"/>
</dbReference>
<dbReference type="GO" id="GO:0008061">
    <property type="term" value="F:chitin binding"/>
    <property type="evidence" value="ECO:0007669"/>
    <property type="project" value="UniProtKB-UniRule"/>
</dbReference>
<protein>
    <recommendedName>
        <fullName evidence="3">chitinase</fullName>
        <ecNumber evidence="3">3.2.1.14</ecNumber>
    </recommendedName>
</protein>
<evidence type="ECO:0000313" key="16">
    <source>
        <dbReference type="Proteomes" id="UP000325780"/>
    </source>
</evidence>
<evidence type="ECO:0000256" key="8">
    <source>
        <dbReference type="ARBA" id="ARBA00023326"/>
    </source>
</evidence>
<dbReference type="InterPro" id="IPR017853">
    <property type="entry name" value="GH"/>
</dbReference>
<evidence type="ECO:0000259" key="13">
    <source>
        <dbReference type="PROSITE" id="PS50941"/>
    </source>
</evidence>
<evidence type="ECO:0000313" key="15">
    <source>
        <dbReference type="EMBL" id="KAE8150566.1"/>
    </source>
</evidence>
<keyword evidence="9" id="KW-0147">Chitin-binding</keyword>
<dbReference type="AlphaFoldDB" id="A0A5N6TW01"/>
<dbReference type="SUPFAM" id="SSF51445">
    <property type="entry name" value="(Trans)glycosidases"/>
    <property type="match status" value="1"/>
</dbReference>
<dbReference type="OrthoDB" id="73875at2759"/>
<keyword evidence="9" id="KW-1015">Disulfide bond</keyword>
<evidence type="ECO:0000256" key="1">
    <source>
        <dbReference type="ARBA" id="ARBA00000822"/>
    </source>
</evidence>
<evidence type="ECO:0000256" key="9">
    <source>
        <dbReference type="PROSITE-ProRule" id="PRU00261"/>
    </source>
</evidence>
<evidence type="ECO:0000256" key="12">
    <source>
        <dbReference type="SAM" id="Phobius"/>
    </source>
</evidence>
<dbReference type="EC" id="3.2.1.14" evidence="3"/>
<proteinExistence type="inferred from homology"/>